<dbReference type="RefSeq" id="WP_058582840.1">
    <property type="nucleotide sequence ID" value="NZ_LOPU01000030.1"/>
</dbReference>
<feature type="domain" description="DUF8101" evidence="1">
    <location>
        <begin position="3"/>
        <end position="86"/>
    </location>
</feature>
<comment type="caution">
    <text evidence="2">The sequence shown here is derived from an EMBL/GenBank/DDBJ whole genome shotgun (WGS) entry which is preliminary data.</text>
</comment>
<organism evidence="2 3">
    <name type="scientific">Haloprofundus marisrubri</name>
    <dbReference type="NCBI Taxonomy" id="1514971"/>
    <lineage>
        <taxon>Archaea</taxon>
        <taxon>Methanobacteriati</taxon>
        <taxon>Methanobacteriota</taxon>
        <taxon>Stenosarchaea group</taxon>
        <taxon>Halobacteria</taxon>
        <taxon>Halobacteriales</taxon>
        <taxon>Haloferacaceae</taxon>
        <taxon>Haloprofundus</taxon>
    </lineage>
</organism>
<evidence type="ECO:0000259" key="1">
    <source>
        <dbReference type="Pfam" id="PF26403"/>
    </source>
</evidence>
<dbReference type="Pfam" id="PF26403">
    <property type="entry name" value="DUF8101"/>
    <property type="match status" value="1"/>
</dbReference>
<evidence type="ECO:0000313" key="3">
    <source>
        <dbReference type="Proteomes" id="UP000054387"/>
    </source>
</evidence>
<dbReference type="Proteomes" id="UP000054387">
    <property type="component" value="Unassembled WGS sequence"/>
</dbReference>
<name>A0A0W1R5M8_9EURY</name>
<reference evidence="2 3" key="1">
    <citation type="submission" date="2015-12" db="EMBL/GenBank/DDBJ databases">
        <title>Haloprofundus marisrubri gen. nov., sp. nov., an extremely halophilic archaeon isolated from the Discovery deep brine-seawater interface in the Red Sea.</title>
        <authorList>
            <person name="Zhang G."/>
            <person name="Stingl U."/>
            <person name="Rashid M."/>
        </authorList>
    </citation>
    <scope>NUCLEOTIDE SEQUENCE [LARGE SCALE GENOMIC DNA]</scope>
    <source>
        <strain evidence="2 3">SB9</strain>
    </source>
</reference>
<dbReference type="OrthoDB" id="343008at2157"/>
<accession>A0A0W1R5M8</accession>
<dbReference type="EMBL" id="LOPU01000030">
    <property type="protein sequence ID" value="KTG08556.1"/>
    <property type="molecule type" value="Genomic_DNA"/>
</dbReference>
<dbReference type="InterPro" id="IPR058414">
    <property type="entry name" value="DUF8101"/>
</dbReference>
<dbReference type="AlphaFoldDB" id="A0A0W1R5M8"/>
<gene>
    <name evidence="2" type="ORF">AUR64_17930</name>
</gene>
<keyword evidence="3" id="KW-1185">Reference proteome</keyword>
<sequence>MTDLSPDVHAVLTQLLDEAREHVRAGDSETAYELVETGETVTKNKVPAGELKARLLHGWAELPSLVEHDPAVATEYLQSMQRLLDEQSG</sequence>
<proteinExistence type="predicted"/>
<evidence type="ECO:0000313" key="2">
    <source>
        <dbReference type="EMBL" id="KTG08556.1"/>
    </source>
</evidence>
<protein>
    <recommendedName>
        <fullName evidence="1">DUF8101 domain-containing protein</fullName>
    </recommendedName>
</protein>